<evidence type="ECO:0000256" key="2">
    <source>
        <dbReference type="ARBA" id="ARBA00022692"/>
    </source>
</evidence>
<evidence type="ECO:0000313" key="9">
    <source>
        <dbReference type="Proteomes" id="UP000244855"/>
    </source>
</evidence>
<keyword evidence="9" id="KW-1185">Reference proteome</keyword>
<dbReference type="EMBL" id="KZ805922">
    <property type="protein sequence ID" value="PVH91230.1"/>
    <property type="molecule type" value="Genomic_DNA"/>
</dbReference>
<feature type="transmembrane region" description="Helical" evidence="6">
    <location>
        <begin position="26"/>
        <end position="50"/>
    </location>
</feature>
<evidence type="ECO:0000256" key="6">
    <source>
        <dbReference type="SAM" id="Phobius"/>
    </source>
</evidence>
<organism evidence="8 9">
    <name type="scientific">Periconia macrospinosa</name>
    <dbReference type="NCBI Taxonomy" id="97972"/>
    <lineage>
        <taxon>Eukaryota</taxon>
        <taxon>Fungi</taxon>
        <taxon>Dikarya</taxon>
        <taxon>Ascomycota</taxon>
        <taxon>Pezizomycotina</taxon>
        <taxon>Dothideomycetes</taxon>
        <taxon>Pleosporomycetidae</taxon>
        <taxon>Pleosporales</taxon>
        <taxon>Massarineae</taxon>
        <taxon>Periconiaceae</taxon>
        <taxon>Periconia</taxon>
    </lineage>
</organism>
<comment type="similarity">
    <text evidence="5">Belongs to the SAT4 family.</text>
</comment>
<evidence type="ECO:0000259" key="7">
    <source>
        <dbReference type="Pfam" id="PF20684"/>
    </source>
</evidence>
<dbReference type="GO" id="GO:0016020">
    <property type="term" value="C:membrane"/>
    <property type="evidence" value="ECO:0007669"/>
    <property type="project" value="UniProtKB-SubCell"/>
</dbReference>
<keyword evidence="4 6" id="KW-0472">Membrane</keyword>
<dbReference type="Proteomes" id="UP000244855">
    <property type="component" value="Unassembled WGS sequence"/>
</dbReference>
<gene>
    <name evidence="8" type="ORF">DM02DRAFT_664223</name>
</gene>
<proteinExistence type="inferred from homology"/>
<feature type="domain" description="Rhodopsin" evidence="7">
    <location>
        <begin position="1"/>
        <end position="92"/>
    </location>
</feature>
<reference evidence="8 9" key="1">
    <citation type="journal article" date="2018" name="Sci. Rep.">
        <title>Comparative genomics provides insights into the lifestyle and reveals functional heterogeneity of dark septate endophytic fungi.</title>
        <authorList>
            <person name="Knapp D.G."/>
            <person name="Nemeth J.B."/>
            <person name="Barry K."/>
            <person name="Hainaut M."/>
            <person name="Henrissat B."/>
            <person name="Johnson J."/>
            <person name="Kuo A."/>
            <person name="Lim J.H.P."/>
            <person name="Lipzen A."/>
            <person name="Nolan M."/>
            <person name="Ohm R.A."/>
            <person name="Tamas L."/>
            <person name="Grigoriev I.V."/>
            <person name="Spatafora J.W."/>
            <person name="Nagy L.G."/>
            <person name="Kovacs G.M."/>
        </authorList>
    </citation>
    <scope>NUCLEOTIDE SEQUENCE [LARGE SCALE GENOMIC DNA]</scope>
    <source>
        <strain evidence="8 9">DSE2036</strain>
    </source>
</reference>
<dbReference type="InterPro" id="IPR052337">
    <property type="entry name" value="SAT4-like"/>
</dbReference>
<evidence type="ECO:0000256" key="3">
    <source>
        <dbReference type="ARBA" id="ARBA00022989"/>
    </source>
</evidence>
<protein>
    <recommendedName>
        <fullName evidence="7">Rhodopsin domain-containing protein</fullName>
    </recommendedName>
</protein>
<dbReference type="PANTHER" id="PTHR33048:SF47">
    <property type="entry name" value="INTEGRAL MEMBRANE PROTEIN-RELATED"/>
    <property type="match status" value="1"/>
</dbReference>
<feature type="transmembrane region" description="Helical" evidence="6">
    <location>
        <begin position="70"/>
        <end position="91"/>
    </location>
</feature>
<comment type="subcellular location">
    <subcellularLocation>
        <location evidence="1">Membrane</location>
        <topology evidence="1">Multi-pass membrane protein</topology>
    </subcellularLocation>
</comment>
<evidence type="ECO:0000256" key="4">
    <source>
        <dbReference type="ARBA" id="ARBA00023136"/>
    </source>
</evidence>
<sequence>MIIDFIILILPLPILWELHLSVWKKILVLGVFICGYLVIATSTGRLVATIQLGDALREDLTWNTAMICNWLLTEGPISILSICLPSIFAFFKRGYVKSLRSLISIDSNESGQRLHSLRVNSQGNQLFVLRDSSSCQTNNFRDFDEDHRIEVTSDLEFQFESIRYDDSNSGSEIQH</sequence>
<evidence type="ECO:0000256" key="5">
    <source>
        <dbReference type="ARBA" id="ARBA00038359"/>
    </source>
</evidence>
<evidence type="ECO:0000313" key="8">
    <source>
        <dbReference type="EMBL" id="PVH91230.1"/>
    </source>
</evidence>
<name>A0A2V1CZN1_9PLEO</name>
<keyword evidence="2 6" id="KW-0812">Transmembrane</keyword>
<accession>A0A2V1CZN1</accession>
<dbReference type="InterPro" id="IPR049326">
    <property type="entry name" value="Rhodopsin_dom_fungi"/>
</dbReference>
<dbReference type="Pfam" id="PF20684">
    <property type="entry name" value="Fung_rhodopsin"/>
    <property type="match status" value="1"/>
</dbReference>
<keyword evidence="3 6" id="KW-1133">Transmembrane helix</keyword>
<dbReference type="PANTHER" id="PTHR33048">
    <property type="entry name" value="PTH11-LIKE INTEGRAL MEMBRANE PROTEIN (AFU_ORTHOLOGUE AFUA_5G11245)"/>
    <property type="match status" value="1"/>
</dbReference>
<evidence type="ECO:0000256" key="1">
    <source>
        <dbReference type="ARBA" id="ARBA00004141"/>
    </source>
</evidence>
<dbReference type="AlphaFoldDB" id="A0A2V1CZN1"/>